<feature type="domain" description="Enoyl reductase (ER)" evidence="3">
    <location>
        <begin position="9"/>
        <end position="286"/>
    </location>
</feature>
<dbReference type="PANTHER" id="PTHR45348:SF7">
    <property type="entry name" value="ZINC BINDING OXIDOREDUCTASE, PUTATIVE-RELATED"/>
    <property type="match status" value="1"/>
</dbReference>
<comment type="caution">
    <text evidence="4">The sequence shown here is derived from an EMBL/GenBank/DDBJ whole genome shotgun (WGS) entry which is preliminary data.</text>
</comment>
<dbReference type="SUPFAM" id="SSF50129">
    <property type="entry name" value="GroES-like"/>
    <property type="match status" value="1"/>
</dbReference>
<dbReference type="PANTHER" id="PTHR45348">
    <property type="entry name" value="HYPOTHETICAL OXIDOREDUCTASE (EUROFUNG)"/>
    <property type="match status" value="1"/>
</dbReference>
<accession>A0A135SNX6</accession>
<evidence type="ECO:0000313" key="5">
    <source>
        <dbReference type="Proteomes" id="UP000070121"/>
    </source>
</evidence>
<protein>
    <recommendedName>
        <fullName evidence="3">Enoyl reductase (ER) domain-containing protein</fullName>
    </recommendedName>
</protein>
<dbReference type="Proteomes" id="UP000070121">
    <property type="component" value="Unassembled WGS sequence"/>
</dbReference>
<dbReference type="Pfam" id="PF08240">
    <property type="entry name" value="ADH_N"/>
    <property type="match status" value="1"/>
</dbReference>
<dbReference type="InterPro" id="IPR036291">
    <property type="entry name" value="NAD(P)-bd_dom_sf"/>
</dbReference>
<dbReference type="EMBL" id="JFFI01002316">
    <property type="protein sequence ID" value="KXH37613.1"/>
    <property type="molecule type" value="Genomic_DNA"/>
</dbReference>
<reference evidence="4 5" key="1">
    <citation type="submission" date="2014-02" db="EMBL/GenBank/DDBJ databases">
        <title>The genome sequence of Colletotrichum salicis CBS 607.94.</title>
        <authorList>
            <person name="Baroncelli R."/>
            <person name="Thon M.R."/>
        </authorList>
    </citation>
    <scope>NUCLEOTIDE SEQUENCE [LARGE SCALE GENOMIC DNA]</scope>
    <source>
        <strain evidence="4 5">CBS 607.94</strain>
    </source>
</reference>
<proteinExistence type="inferred from homology"/>
<dbReference type="InterPro" id="IPR013154">
    <property type="entry name" value="ADH-like_N"/>
</dbReference>
<dbReference type="AlphaFoldDB" id="A0A135SNX6"/>
<dbReference type="CDD" id="cd08249">
    <property type="entry name" value="enoyl_reductase_like"/>
    <property type="match status" value="1"/>
</dbReference>
<keyword evidence="2" id="KW-0560">Oxidoreductase</keyword>
<dbReference type="InterPro" id="IPR047122">
    <property type="entry name" value="Trans-enoyl_RdTase-like"/>
</dbReference>
<name>A0A135SNX6_9PEZI</name>
<dbReference type="SUPFAM" id="SSF51735">
    <property type="entry name" value="NAD(P)-binding Rossmann-fold domains"/>
    <property type="match status" value="1"/>
</dbReference>
<dbReference type="GO" id="GO:0016651">
    <property type="term" value="F:oxidoreductase activity, acting on NAD(P)H"/>
    <property type="evidence" value="ECO:0007669"/>
    <property type="project" value="InterPro"/>
</dbReference>
<comment type="similarity">
    <text evidence="1">Belongs to the zinc-containing alcohol dehydrogenase family.</text>
</comment>
<evidence type="ECO:0000256" key="2">
    <source>
        <dbReference type="ARBA" id="ARBA00023002"/>
    </source>
</evidence>
<gene>
    <name evidence="4" type="ORF">CSAL01_05806</name>
</gene>
<sequence length="375" mass="40702">MKVLTLIPNDHYVFVQDIPTPQPGPKEILVRVRAVALNHVDALYTDNPIAAQEYRVIGSDFAGEVASVGAHVAGFVQGARSVNYRPGAFAEYLVIDHDLTWNIPSGMPFQEAATVSLCGLTSAQGVFCRLELPGPFTESQNFNHLKLADGEPVNVFVYGATTSLGLFAAQLVRLAERTSGTRIRLIGAASRAKHDMLRQAPYSYDELVDYRDSDWQTKVRQVCGVTGGVYYGVDAISQSPSVELVYDTLVAEGKLAVFRAPALAGFDPSKLRIKPLKGVVWEGLGVEIQYQGVTFPANPEAREFATRFYDYLGAEASLGNAKLQANPVRLMPGGLEDIGSEGIPLFGSKQVNDPSKDHTRPISGEKIVYTVSKVP</sequence>
<dbReference type="OrthoDB" id="9992527at2759"/>
<evidence type="ECO:0000259" key="3">
    <source>
        <dbReference type="SMART" id="SM00829"/>
    </source>
</evidence>
<dbReference type="InterPro" id="IPR020843">
    <property type="entry name" value="ER"/>
</dbReference>
<organism evidence="4 5">
    <name type="scientific">Colletotrichum salicis</name>
    <dbReference type="NCBI Taxonomy" id="1209931"/>
    <lineage>
        <taxon>Eukaryota</taxon>
        <taxon>Fungi</taxon>
        <taxon>Dikarya</taxon>
        <taxon>Ascomycota</taxon>
        <taxon>Pezizomycotina</taxon>
        <taxon>Sordariomycetes</taxon>
        <taxon>Hypocreomycetidae</taxon>
        <taxon>Glomerellales</taxon>
        <taxon>Glomerellaceae</taxon>
        <taxon>Colletotrichum</taxon>
        <taxon>Colletotrichum acutatum species complex</taxon>
    </lineage>
</organism>
<evidence type="ECO:0000313" key="4">
    <source>
        <dbReference type="EMBL" id="KXH37613.1"/>
    </source>
</evidence>
<dbReference type="InterPro" id="IPR011032">
    <property type="entry name" value="GroES-like_sf"/>
</dbReference>
<dbReference type="SMART" id="SM00829">
    <property type="entry name" value="PKS_ER"/>
    <property type="match status" value="1"/>
</dbReference>
<dbReference type="Gene3D" id="3.40.50.720">
    <property type="entry name" value="NAD(P)-binding Rossmann-like Domain"/>
    <property type="match status" value="1"/>
</dbReference>
<evidence type="ECO:0000256" key="1">
    <source>
        <dbReference type="ARBA" id="ARBA00008072"/>
    </source>
</evidence>
<keyword evidence="5" id="KW-1185">Reference proteome</keyword>
<dbReference type="STRING" id="1209931.A0A135SNX6"/>
<dbReference type="Gene3D" id="3.90.180.10">
    <property type="entry name" value="Medium-chain alcohol dehydrogenases, catalytic domain"/>
    <property type="match status" value="1"/>
</dbReference>